<keyword evidence="3" id="KW-1185">Reference proteome</keyword>
<dbReference type="InterPro" id="IPR011009">
    <property type="entry name" value="Kinase-like_dom_sf"/>
</dbReference>
<dbReference type="Proteomes" id="UP000266861">
    <property type="component" value="Unassembled WGS sequence"/>
</dbReference>
<name>A0A397JBG0_9GLOM</name>
<dbReference type="Gene3D" id="1.10.510.10">
    <property type="entry name" value="Transferase(Phosphotransferase) domain 1"/>
    <property type="match status" value="1"/>
</dbReference>
<proteinExistence type="predicted"/>
<protein>
    <recommendedName>
        <fullName evidence="1">Protein kinase domain-containing protein</fullName>
    </recommendedName>
</protein>
<dbReference type="EMBL" id="PQFF01000078">
    <property type="protein sequence ID" value="RHZ84432.1"/>
    <property type="molecule type" value="Genomic_DNA"/>
</dbReference>
<sequence>MTAQDIDTKFGEILDKAFSSDFPMTIHEQKIENNSEEKQQCNNCQNWHQAIQYCEYCIRKYLENNFGNWTSGNNEIDKLIQECQKKTLAPFAVIEWISYDQFENIEYLTEGGFENNSEEKQQCNNCQNWHQAIQYCEYCIRKYLENNFGNWTSGNNEIDKLIQECQKKTLAPFAVIEWISYDQFENIEYLTEGGCASIYKAIWKDGCYYEWNSENQILERYGKQIVILKRLNNSNSNNVKWFQEVTFSFTLGNDVAACYGLTKDPITNNYLLVLFYYDSDLRHFLIDNYHTLTWLQKYKIICYIIDSLDEIHNQNIVHKDLHSGNFLNDAGYSYWKISDLGLSGPVDKPLNSVYGNLPYIAPEVLCGQIYTTKSDIYSIATGEAPFGKHEHDSDLQFAIVNGYRPKIHKEIPQEYVTLMKQCWDANPDNRPDAITIYKKMESSIRQFYTEKNNLKSKIKNFFKLKSFKNKNKPIIKNTQLIKNTKSQVYTFSIQNQPRNATDEQETFDSQLNDLIISNEIDHLYHESIEANNSKKSHGE</sequence>
<feature type="domain" description="Protein kinase" evidence="1">
    <location>
        <begin position="184"/>
        <end position="448"/>
    </location>
</feature>
<dbReference type="GO" id="GO:0007165">
    <property type="term" value="P:signal transduction"/>
    <property type="evidence" value="ECO:0007669"/>
    <property type="project" value="TreeGrafter"/>
</dbReference>
<dbReference type="InterPro" id="IPR001245">
    <property type="entry name" value="Ser-Thr/Tyr_kinase_cat_dom"/>
</dbReference>
<dbReference type="InterPro" id="IPR000719">
    <property type="entry name" value="Prot_kinase_dom"/>
</dbReference>
<organism evidence="2 3">
    <name type="scientific">Diversispora epigaea</name>
    <dbReference type="NCBI Taxonomy" id="1348612"/>
    <lineage>
        <taxon>Eukaryota</taxon>
        <taxon>Fungi</taxon>
        <taxon>Fungi incertae sedis</taxon>
        <taxon>Mucoromycota</taxon>
        <taxon>Glomeromycotina</taxon>
        <taxon>Glomeromycetes</taxon>
        <taxon>Diversisporales</taxon>
        <taxon>Diversisporaceae</taxon>
        <taxon>Diversispora</taxon>
    </lineage>
</organism>
<dbReference type="GO" id="GO:0005524">
    <property type="term" value="F:ATP binding"/>
    <property type="evidence" value="ECO:0007669"/>
    <property type="project" value="InterPro"/>
</dbReference>
<dbReference type="GO" id="GO:0004672">
    <property type="term" value="F:protein kinase activity"/>
    <property type="evidence" value="ECO:0007669"/>
    <property type="project" value="InterPro"/>
</dbReference>
<gene>
    <name evidence="2" type="ORF">Glove_82g76</name>
</gene>
<evidence type="ECO:0000313" key="2">
    <source>
        <dbReference type="EMBL" id="RHZ84432.1"/>
    </source>
</evidence>
<comment type="caution">
    <text evidence="2">The sequence shown here is derived from an EMBL/GenBank/DDBJ whole genome shotgun (WGS) entry which is preliminary data.</text>
</comment>
<dbReference type="STRING" id="1348612.A0A397JBG0"/>
<dbReference type="GO" id="GO:0005737">
    <property type="term" value="C:cytoplasm"/>
    <property type="evidence" value="ECO:0007669"/>
    <property type="project" value="TreeGrafter"/>
</dbReference>
<evidence type="ECO:0000259" key="1">
    <source>
        <dbReference type="PROSITE" id="PS50011"/>
    </source>
</evidence>
<reference evidence="2 3" key="1">
    <citation type="submission" date="2018-08" db="EMBL/GenBank/DDBJ databases">
        <title>Genome and evolution of the arbuscular mycorrhizal fungus Diversispora epigaea (formerly Glomus versiforme) and its bacterial endosymbionts.</title>
        <authorList>
            <person name="Sun X."/>
            <person name="Fei Z."/>
            <person name="Harrison M."/>
        </authorList>
    </citation>
    <scope>NUCLEOTIDE SEQUENCE [LARGE SCALE GENOMIC DNA]</scope>
    <source>
        <strain evidence="2 3">IT104</strain>
    </source>
</reference>
<dbReference type="PANTHER" id="PTHR23257:SF963">
    <property type="entry name" value="AT08303P"/>
    <property type="match status" value="1"/>
</dbReference>
<dbReference type="SUPFAM" id="SSF56112">
    <property type="entry name" value="Protein kinase-like (PK-like)"/>
    <property type="match status" value="1"/>
</dbReference>
<dbReference type="PROSITE" id="PS50011">
    <property type="entry name" value="PROTEIN_KINASE_DOM"/>
    <property type="match status" value="1"/>
</dbReference>
<dbReference type="Gene3D" id="1.10.10.1010">
    <property type="entry name" value="Intein homing endonuclease, domain IV"/>
    <property type="match status" value="1"/>
</dbReference>
<evidence type="ECO:0000313" key="3">
    <source>
        <dbReference type="Proteomes" id="UP000266861"/>
    </source>
</evidence>
<dbReference type="Pfam" id="PF07714">
    <property type="entry name" value="PK_Tyr_Ser-Thr"/>
    <property type="match status" value="1"/>
</dbReference>
<dbReference type="InterPro" id="IPR050167">
    <property type="entry name" value="Ser_Thr_protein_kinase"/>
</dbReference>
<accession>A0A397JBG0</accession>
<dbReference type="PANTHER" id="PTHR23257">
    <property type="entry name" value="SERINE-THREONINE PROTEIN KINASE"/>
    <property type="match status" value="1"/>
</dbReference>
<dbReference type="AlphaFoldDB" id="A0A397JBG0"/>